<reference evidence="5" key="1">
    <citation type="journal article" date="2022" name="Cell">
        <title>Repeat-based holocentromeres influence genome architecture and karyotype evolution.</title>
        <authorList>
            <person name="Hofstatter P.G."/>
            <person name="Thangavel G."/>
            <person name="Lux T."/>
            <person name="Neumann P."/>
            <person name="Vondrak T."/>
            <person name="Novak P."/>
            <person name="Zhang M."/>
            <person name="Costa L."/>
            <person name="Castellani M."/>
            <person name="Scott A."/>
            <person name="Toegelov H."/>
            <person name="Fuchs J."/>
            <person name="Mata-Sucre Y."/>
            <person name="Dias Y."/>
            <person name="Vanzela A.L.L."/>
            <person name="Huettel B."/>
            <person name="Almeida C.C.S."/>
            <person name="Simkova H."/>
            <person name="Souza G."/>
            <person name="Pedrosa-Harand A."/>
            <person name="Macas J."/>
            <person name="Mayer K.F.X."/>
            <person name="Houben A."/>
            <person name="Marques A."/>
        </authorList>
    </citation>
    <scope>NUCLEOTIDE SEQUENCE</scope>
    <source>
        <strain evidence="5">RhyBre1mFocal</strain>
    </source>
</reference>
<feature type="short sequence motif" description="VHIID" evidence="3">
    <location>
        <begin position="446"/>
        <end position="450"/>
    </location>
</feature>
<evidence type="ECO:0000256" key="4">
    <source>
        <dbReference type="SAM" id="MobiDB-lite"/>
    </source>
</evidence>
<protein>
    <recommendedName>
        <fullName evidence="7">Scarecrow-like protein 6</fullName>
    </recommendedName>
</protein>
<feature type="region of interest" description="SAW" evidence="3">
    <location>
        <begin position="629"/>
        <end position="700"/>
    </location>
</feature>
<feature type="region of interest" description="Disordered" evidence="4">
    <location>
        <begin position="1"/>
        <end position="35"/>
    </location>
</feature>
<organism evidence="5 6">
    <name type="scientific">Rhynchospora breviuscula</name>
    <dbReference type="NCBI Taxonomy" id="2022672"/>
    <lineage>
        <taxon>Eukaryota</taxon>
        <taxon>Viridiplantae</taxon>
        <taxon>Streptophyta</taxon>
        <taxon>Embryophyta</taxon>
        <taxon>Tracheophyta</taxon>
        <taxon>Spermatophyta</taxon>
        <taxon>Magnoliopsida</taxon>
        <taxon>Liliopsida</taxon>
        <taxon>Poales</taxon>
        <taxon>Cyperaceae</taxon>
        <taxon>Cyperoideae</taxon>
        <taxon>Rhynchosporeae</taxon>
        <taxon>Rhynchospora</taxon>
    </lineage>
</organism>
<feature type="region of interest" description="Disordered" evidence="4">
    <location>
        <begin position="53"/>
        <end position="81"/>
    </location>
</feature>
<accession>A0A9Q0HPM8</accession>
<feature type="compositionally biased region" description="Basic and acidic residues" evidence="4">
    <location>
        <begin position="53"/>
        <end position="64"/>
    </location>
</feature>
<sequence length="702" mass="76215">MPFSSPPHRGGLLELQATPTATATATAAPPGEEFELEEPVFAKRQKFGCLREGIEPRSVLDHHTSSPSPPTTSSSLGGGDVAAAVSDHTHEWSDSAQPTARGKEEWALSDLHPLPPGSAELGPDWEAMLSDSAAPTASPGAPEQSFLRWIMGETEEPSGGKHLQLGFEGNSTTNSNSSTNAGMGFGLVEQVGLAVDPIQLPPQLVRLPGFFLQEPAEEEKPVVFSPPPSLLLNHQQQPHAGSNPSFFLPMLSDLQPPMTNPSFFLPAQPKRPHPMAGSPSCHLNPHTAGSGTELFLRRNQILPSQQAQIFAPSLQIPPQPRPMLMRPKSETENQPPPLVEQLLEAAKMVETGNASGARGILARLNHQLPVPAGKPLFRASYYFKEALNQILSGSASVPSSPVSSPYDVAMKLGAHKAFNELSPVLHFTNFTSVQALLDELGAADRIHIIDFDIGIGGQWSSFMQEIAQRRCSPTGTGNIPVLKVTAFVTPLSHHLLELHLIRDNLCQFANDLNIPFEFNILSLESFDPSELLAMSGGGEAIAVNLPVSSVYGPSFPTLLRLVKQLCPRILISIDRGCDRGDLHFSPHFYHAFQSYVSLLDSLDSVGPNMETANRIERYVLRPMIEGSVVGRHRMVDKMLPWKNLFASAGYTPAPFSNMAEAQAECLAKRVQVKGFHVDRRQGSLVLYWQHGELVSISAWKGC</sequence>
<dbReference type="Pfam" id="PF03514">
    <property type="entry name" value="GRAS"/>
    <property type="match status" value="1"/>
</dbReference>
<proteinExistence type="inferred from homology"/>
<evidence type="ECO:0000256" key="2">
    <source>
        <dbReference type="ARBA" id="ARBA00023163"/>
    </source>
</evidence>
<keyword evidence="1" id="KW-0805">Transcription regulation</keyword>
<evidence type="ECO:0000313" key="5">
    <source>
        <dbReference type="EMBL" id="KAJ1693762.1"/>
    </source>
</evidence>
<gene>
    <name evidence="5" type="ORF">LUZ63_010460</name>
</gene>
<comment type="caution">
    <text evidence="5">The sequence shown here is derived from an EMBL/GenBank/DDBJ whole genome shotgun (WGS) entry which is preliminary data.</text>
</comment>
<comment type="caution">
    <text evidence="3">Lacks conserved residue(s) required for the propagation of feature annotation.</text>
</comment>
<dbReference type="PROSITE" id="PS50985">
    <property type="entry name" value="GRAS"/>
    <property type="match status" value="1"/>
</dbReference>
<dbReference type="InterPro" id="IPR005202">
    <property type="entry name" value="TF_GRAS"/>
</dbReference>
<feature type="region of interest" description="Leucine repeat I (LRI)" evidence="3">
    <location>
        <begin position="336"/>
        <end position="396"/>
    </location>
</feature>
<dbReference type="OrthoDB" id="666726at2759"/>
<keyword evidence="2" id="KW-0804">Transcription</keyword>
<dbReference type="PANTHER" id="PTHR31636">
    <property type="entry name" value="OSJNBA0084A10.13 PROTEIN-RELATED"/>
    <property type="match status" value="1"/>
</dbReference>
<evidence type="ECO:0000256" key="3">
    <source>
        <dbReference type="PROSITE-ProRule" id="PRU01191"/>
    </source>
</evidence>
<evidence type="ECO:0000256" key="1">
    <source>
        <dbReference type="ARBA" id="ARBA00023015"/>
    </source>
</evidence>
<evidence type="ECO:0008006" key="7">
    <source>
        <dbReference type="Google" id="ProtNLM"/>
    </source>
</evidence>
<dbReference type="Proteomes" id="UP001151287">
    <property type="component" value="Unassembled WGS sequence"/>
</dbReference>
<comment type="similarity">
    <text evidence="3">Belongs to the GRAS family.</text>
</comment>
<feature type="compositionally biased region" description="Low complexity" evidence="4">
    <location>
        <begin position="17"/>
        <end position="30"/>
    </location>
</feature>
<name>A0A9Q0HPM8_9POAL</name>
<dbReference type="AlphaFoldDB" id="A0A9Q0HPM8"/>
<evidence type="ECO:0000313" key="6">
    <source>
        <dbReference type="Proteomes" id="UP001151287"/>
    </source>
</evidence>
<keyword evidence="6" id="KW-1185">Reference proteome</keyword>
<dbReference type="EMBL" id="JAMQYH010000003">
    <property type="protein sequence ID" value="KAJ1693762.1"/>
    <property type="molecule type" value="Genomic_DNA"/>
</dbReference>